<evidence type="ECO:0000259" key="8">
    <source>
        <dbReference type="PROSITE" id="PS51406"/>
    </source>
</evidence>
<evidence type="ECO:0000313" key="10">
    <source>
        <dbReference type="Proteomes" id="UP000677054"/>
    </source>
</evidence>
<accession>A0A7R8XA77</accession>
<dbReference type="EMBL" id="LR899804">
    <property type="protein sequence ID" value="CAD7242565.1"/>
    <property type="molecule type" value="Genomic_DNA"/>
</dbReference>
<feature type="signal peptide" evidence="7">
    <location>
        <begin position="1"/>
        <end position="23"/>
    </location>
</feature>
<dbReference type="SUPFAM" id="SSF56496">
    <property type="entry name" value="Fibrinogen C-terminal domain-like"/>
    <property type="match status" value="1"/>
</dbReference>
<dbReference type="InterPro" id="IPR036056">
    <property type="entry name" value="Fibrinogen-like_C"/>
</dbReference>
<evidence type="ECO:0000256" key="4">
    <source>
        <dbReference type="ARBA" id="ARBA00023054"/>
    </source>
</evidence>
<dbReference type="EMBL" id="CAJPEV010000287">
    <property type="protein sequence ID" value="CAG0883474.1"/>
    <property type="molecule type" value="Genomic_DNA"/>
</dbReference>
<dbReference type="PROSITE" id="PS51406">
    <property type="entry name" value="FIBRINOGEN_C_2"/>
    <property type="match status" value="1"/>
</dbReference>
<keyword evidence="10" id="KW-1185">Reference proteome</keyword>
<keyword evidence="3 7" id="KW-0732">Signal</keyword>
<keyword evidence="6" id="KW-0325">Glycoprotein</keyword>
<keyword evidence="2" id="KW-0964">Secreted</keyword>
<name>A0A7R8XA77_9CRUS</name>
<feature type="domain" description="Fibrinogen C-terminal" evidence="8">
    <location>
        <begin position="229"/>
        <end position="382"/>
    </location>
</feature>
<dbReference type="InterPro" id="IPR014716">
    <property type="entry name" value="Fibrinogen_a/b/g_C_1"/>
</dbReference>
<dbReference type="InterPro" id="IPR037579">
    <property type="entry name" value="FIB_ANG-like"/>
</dbReference>
<dbReference type="GO" id="GO:0034116">
    <property type="term" value="P:positive regulation of heterotypic cell-cell adhesion"/>
    <property type="evidence" value="ECO:0007669"/>
    <property type="project" value="TreeGrafter"/>
</dbReference>
<evidence type="ECO:0000256" key="5">
    <source>
        <dbReference type="ARBA" id="ARBA00023157"/>
    </source>
</evidence>
<dbReference type="GO" id="GO:0005201">
    <property type="term" value="F:extracellular matrix structural constituent"/>
    <property type="evidence" value="ECO:0007669"/>
    <property type="project" value="TreeGrafter"/>
</dbReference>
<evidence type="ECO:0000256" key="3">
    <source>
        <dbReference type="ARBA" id="ARBA00022729"/>
    </source>
</evidence>
<comment type="subcellular location">
    <subcellularLocation>
        <location evidence="1">Secreted</location>
    </subcellularLocation>
</comment>
<evidence type="ECO:0000313" key="9">
    <source>
        <dbReference type="EMBL" id="CAD7242565.1"/>
    </source>
</evidence>
<dbReference type="PANTHER" id="PTHR47221">
    <property type="entry name" value="FIBRINOGEN ALPHA CHAIN"/>
    <property type="match status" value="1"/>
</dbReference>
<keyword evidence="5" id="KW-1015">Disulfide bond</keyword>
<keyword evidence="4" id="KW-0175">Coiled coil</keyword>
<protein>
    <recommendedName>
        <fullName evidence="8">Fibrinogen C-terminal domain-containing protein</fullName>
    </recommendedName>
</protein>
<proteinExistence type="predicted"/>
<dbReference type="InterPro" id="IPR002181">
    <property type="entry name" value="Fibrinogen_a/b/g_C_dom"/>
</dbReference>
<evidence type="ECO:0000256" key="6">
    <source>
        <dbReference type="ARBA" id="ARBA00023180"/>
    </source>
</evidence>
<reference evidence="9" key="1">
    <citation type="submission" date="2020-11" db="EMBL/GenBank/DDBJ databases">
        <authorList>
            <person name="Tran Van P."/>
        </authorList>
    </citation>
    <scope>NUCLEOTIDE SEQUENCE</scope>
</reference>
<dbReference type="OrthoDB" id="6361951at2759"/>
<dbReference type="Gene3D" id="3.90.215.10">
    <property type="entry name" value="Gamma Fibrinogen, chain A, domain 1"/>
    <property type="match status" value="1"/>
</dbReference>
<dbReference type="AlphaFoldDB" id="A0A7R8XA77"/>
<dbReference type="SMART" id="SM00186">
    <property type="entry name" value="FBG"/>
    <property type="match status" value="1"/>
</dbReference>
<dbReference type="GO" id="GO:0030674">
    <property type="term" value="F:protein-macromolecule adaptor activity"/>
    <property type="evidence" value="ECO:0007669"/>
    <property type="project" value="TreeGrafter"/>
</dbReference>
<dbReference type="Proteomes" id="UP000677054">
    <property type="component" value="Unassembled WGS sequence"/>
</dbReference>
<dbReference type="GO" id="GO:0005577">
    <property type="term" value="C:fibrinogen complex"/>
    <property type="evidence" value="ECO:0007669"/>
    <property type="project" value="TreeGrafter"/>
</dbReference>
<dbReference type="NCBIfam" id="NF040941">
    <property type="entry name" value="GGGWT_bact"/>
    <property type="match status" value="1"/>
</dbReference>
<dbReference type="Pfam" id="PF00147">
    <property type="entry name" value="Fibrinogen_C"/>
    <property type="match status" value="1"/>
</dbReference>
<gene>
    <name evidence="9" type="ORF">DSTB1V02_LOCUS2527</name>
</gene>
<feature type="chain" id="PRO_5036402471" description="Fibrinogen C-terminal domain-containing protein" evidence="7">
    <location>
        <begin position="24"/>
        <end position="382"/>
    </location>
</feature>
<organism evidence="9">
    <name type="scientific">Darwinula stevensoni</name>
    <dbReference type="NCBI Taxonomy" id="69355"/>
    <lineage>
        <taxon>Eukaryota</taxon>
        <taxon>Metazoa</taxon>
        <taxon>Ecdysozoa</taxon>
        <taxon>Arthropoda</taxon>
        <taxon>Crustacea</taxon>
        <taxon>Oligostraca</taxon>
        <taxon>Ostracoda</taxon>
        <taxon>Podocopa</taxon>
        <taxon>Podocopida</taxon>
        <taxon>Darwinulocopina</taxon>
        <taxon>Darwinuloidea</taxon>
        <taxon>Darwinulidae</taxon>
        <taxon>Darwinula</taxon>
    </lineage>
</organism>
<evidence type="ECO:0000256" key="7">
    <source>
        <dbReference type="SAM" id="SignalP"/>
    </source>
</evidence>
<dbReference type="PANTHER" id="PTHR47221:SF6">
    <property type="entry name" value="FIBRINOGEN ALPHA CHAIN"/>
    <property type="match status" value="1"/>
</dbReference>
<evidence type="ECO:0000256" key="1">
    <source>
        <dbReference type="ARBA" id="ARBA00004613"/>
    </source>
</evidence>
<evidence type="ECO:0000256" key="2">
    <source>
        <dbReference type="ARBA" id="ARBA00022525"/>
    </source>
</evidence>
<sequence>MDSLCALYIFTALLLSSFPYGKGADVRGKGNHNETGNMIELLQRISEEMPTLSGLRNSIGVALENLHTLDFRLTQVEMQGKDQQTAARAEWQSQNRVLETLNWEISKISTLTEVLRQDLHTLNQAVLEVKFHLNHEEPANKSLALGVERVSSNKLRLMSATLISLKGSLATMESAMTGIVQNVTYITNISRALDGRLRQTVTRSDLHNKLLDLKDHMQPHHCPSPLPSGTNERVPRSCSEVAAEMPSGIYLLQPKGLLKPWFAYCDMKTQDGGWTVMHHRYEGQQEFYRDWHDYKHGFGNLGGEFWLGLEKIHLLTSQEVCELRIELEDFDGVKVVASYEAFAVGSEVEGYSLKLLGKYDGDAGLTLFMLLERYIEFSYWSP</sequence>